<evidence type="ECO:0000259" key="2">
    <source>
        <dbReference type="Pfam" id="PF05050"/>
    </source>
</evidence>
<accession>A0A1T5LE23</accession>
<evidence type="ECO:0000313" key="4">
    <source>
        <dbReference type="Proteomes" id="UP000190341"/>
    </source>
</evidence>
<dbReference type="RefSeq" id="WP_079724745.1">
    <property type="nucleotide sequence ID" value="NZ_BMCL01000001.1"/>
</dbReference>
<dbReference type="NCBIfam" id="TIGR01444">
    <property type="entry name" value="fkbM_fam"/>
    <property type="match status" value="1"/>
</dbReference>
<dbReference type="InterPro" id="IPR006342">
    <property type="entry name" value="FkbM_mtfrase"/>
</dbReference>
<dbReference type="EMBL" id="FUZV01000002">
    <property type="protein sequence ID" value="SKC74241.1"/>
    <property type="molecule type" value="Genomic_DNA"/>
</dbReference>
<dbReference type="SUPFAM" id="SSF53335">
    <property type="entry name" value="S-adenosyl-L-methionine-dependent methyltransferases"/>
    <property type="match status" value="1"/>
</dbReference>
<dbReference type="GO" id="GO:0032259">
    <property type="term" value="P:methylation"/>
    <property type="evidence" value="ECO:0007669"/>
    <property type="project" value="UniProtKB-KW"/>
</dbReference>
<dbReference type="GO" id="GO:0008168">
    <property type="term" value="F:methyltransferase activity"/>
    <property type="evidence" value="ECO:0007669"/>
    <property type="project" value="UniProtKB-KW"/>
</dbReference>
<reference evidence="3 4" key="1">
    <citation type="submission" date="2017-02" db="EMBL/GenBank/DDBJ databases">
        <authorList>
            <person name="Peterson S.W."/>
        </authorList>
    </citation>
    <scope>NUCLEOTIDE SEQUENCE [LARGE SCALE GENOMIC DNA]</scope>
    <source>
        <strain evidence="3 4">P15</strain>
    </source>
</reference>
<dbReference type="InterPro" id="IPR029063">
    <property type="entry name" value="SAM-dependent_MTases_sf"/>
</dbReference>
<dbReference type="Proteomes" id="UP000190341">
    <property type="component" value="Unassembled WGS sequence"/>
</dbReference>
<dbReference type="Gene3D" id="3.40.50.150">
    <property type="entry name" value="Vaccinia Virus protein VP39"/>
    <property type="match status" value="1"/>
</dbReference>
<evidence type="ECO:0000313" key="3">
    <source>
        <dbReference type="EMBL" id="SKC74241.1"/>
    </source>
</evidence>
<dbReference type="PANTHER" id="PTHR34203:SF15">
    <property type="entry name" value="SLL1173 PROTEIN"/>
    <property type="match status" value="1"/>
</dbReference>
<dbReference type="InterPro" id="IPR052514">
    <property type="entry name" value="SAM-dependent_MTase"/>
</dbReference>
<gene>
    <name evidence="3" type="ORF">SAMN06296058_2379</name>
</gene>
<dbReference type="STRING" id="428993.SAMN06296058_2379"/>
<protein>
    <submittedName>
        <fullName evidence="3">Methyltransferase, FkbM family</fullName>
    </submittedName>
</protein>
<keyword evidence="1" id="KW-0175">Coiled coil</keyword>
<keyword evidence="4" id="KW-1185">Reference proteome</keyword>
<feature type="coiled-coil region" evidence="1">
    <location>
        <begin position="253"/>
        <end position="291"/>
    </location>
</feature>
<evidence type="ECO:0000256" key="1">
    <source>
        <dbReference type="SAM" id="Coils"/>
    </source>
</evidence>
<dbReference type="Pfam" id="PF05050">
    <property type="entry name" value="Methyltransf_21"/>
    <property type="match status" value="1"/>
</dbReference>
<keyword evidence="3" id="KW-0808">Transferase</keyword>
<name>A0A1T5LE23_9GAMM</name>
<dbReference type="PANTHER" id="PTHR34203">
    <property type="entry name" value="METHYLTRANSFERASE, FKBM FAMILY PROTEIN"/>
    <property type="match status" value="1"/>
</dbReference>
<organism evidence="3 4">
    <name type="scientific">Pseudoxanthomonas indica</name>
    <dbReference type="NCBI Taxonomy" id="428993"/>
    <lineage>
        <taxon>Bacteria</taxon>
        <taxon>Pseudomonadati</taxon>
        <taxon>Pseudomonadota</taxon>
        <taxon>Gammaproteobacteria</taxon>
        <taxon>Lysobacterales</taxon>
        <taxon>Lysobacteraceae</taxon>
        <taxon>Pseudoxanthomonas</taxon>
    </lineage>
</organism>
<sequence>MSTFVSYAQNFEDVMLRRALRDVTEGFYIDVGANSPVIDSVSLAFYQLGWRGINVEPSIEFINQLREQRSRDINLHAALSDEPGMLKFFDFPQTGLSTLVEEVAQQHLASGFEVKEDWVSVVTLDDVFAQVPVDEVHWLKVDVEGAEKQVLDGWSKSEVRPWIVIVEGVDPEQHAPSHAEWESGLLAKGYRFVYFDALNRFYVSEKHLHLADAFSLSPNLFDRFALSGTATSMFTSSLAQQARQAHAEALAAIEDGRRRREQHEHLLEELAQRYQSEREALQSRLIATLSEYRGIVQERDAAAATLQRTSDELVVARRELSEFAAVREDLAHELAVSRQREAMHKAETRLVEMQIREIRASTSWTITAPLRFTVSLLRGKRADASQYLREALKGAANIGWLRALARTLIPADSRLKRALVARIVSAPTVVHAGGVASILLSESGAPMGPERAQLLSRMRRASGPEQMR</sequence>
<dbReference type="AlphaFoldDB" id="A0A1T5LE23"/>
<dbReference type="OrthoDB" id="9810122at2"/>
<proteinExistence type="predicted"/>
<keyword evidence="3" id="KW-0489">Methyltransferase</keyword>
<feature type="domain" description="Methyltransferase FkbM" evidence="2">
    <location>
        <begin position="30"/>
        <end position="192"/>
    </location>
</feature>